<dbReference type="PANTHER" id="PTHR19959">
    <property type="entry name" value="KINESIN LIGHT CHAIN"/>
    <property type="match status" value="1"/>
</dbReference>
<comment type="caution">
    <text evidence="2">The sequence shown here is derived from an EMBL/GenBank/DDBJ whole genome shotgun (WGS) entry which is preliminary data.</text>
</comment>
<proteinExistence type="predicted"/>
<dbReference type="HOGENOM" id="CLU_001305_5_1_1"/>
<evidence type="ECO:0000313" key="3">
    <source>
        <dbReference type="Proteomes" id="UP000027456"/>
    </source>
</evidence>
<reference evidence="2 3" key="1">
    <citation type="submission" date="2013-12" db="EMBL/GenBank/DDBJ databases">
        <authorList>
            <person name="Cubeta M."/>
            <person name="Pakala S."/>
            <person name="Fedorova N."/>
            <person name="Thomas E."/>
            <person name="Dean R."/>
            <person name="Jabaji S."/>
            <person name="Neate S."/>
            <person name="Toda T."/>
            <person name="Tavantzis S."/>
            <person name="Vilgalys R."/>
            <person name="Bharathan N."/>
            <person name="Pakala S."/>
            <person name="Losada L.S."/>
            <person name="Zafar N."/>
            <person name="Nierman W."/>
        </authorList>
    </citation>
    <scope>NUCLEOTIDE SEQUENCE [LARGE SCALE GENOMIC DNA]</scope>
    <source>
        <strain evidence="2 3">123E</strain>
    </source>
</reference>
<feature type="domain" description="CHAT" evidence="1">
    <location>
        <begin position="637"/>
        <end position="903"/>
    </location>
</feature>
<evidence type="ECO:0000259" key="1">
    <source>
        <dbReference type="Pfam" id="PF12770"/>
    </source>
</evidence>
<dbReference type="PANTHER" id="PTHR19959:SF119">
    <property type="entry name" value="FUNGAL LIPASE-LIKE DOMAIN-CONTAINING PROTEIN"/>
    <property type="match status" value="1"/>
</dbReference>
<evidence type="ECO:0000313" key="2">
    <source>
        <dbReference type="EMBL" id="KEP47316.1"/>
    </source>
</evidence>
<dbReference type="InterPro" id="IPR024983">
    <property type="entry name" value="CHAT_dom"/>
</dbReference>
<dbReference type="STRING" id="1423351.A0A074RJS3"/>
<dbReference type="Gene3D" id="1.25.40.10">
    <property type="entry name" value="Tetratricopeptide repeat domain"/>
    <property type="match status" value="3"/>
</dbReference>
<dbReference type="OrthoDB" id="9991317at2759"/>
<dbReference type="InterPro" id="IPR011990">
    <property type="entry name" value="TPR-like_helical_dom_sf"/>
</dbReference>
<gene>
    <name evidence="2" type="ORF">V565_160120</name>
</gene>
<name>A0A074RJS3_9AGAM</name>
<dbReference type="SUPFAM" id="SSF81901">
    <property type="entry name" value="HCP-like"/>
    <property type="match status" value="1"/>
</dbReference>
<keyword evidence="3" id="KW-1185">Reference proteome</keyword>
<dbReference type="Proteomes" id="UP000027456">
    <property type="component" value="Unassembled WGS sequence"/>
</dbReference>
<dbReference type="Pfam" id="PF12770">
    <property type="entry name" value="CHAT"/>
    <property type="match status" value="1"/>
</dbReference>
<dbReference type="EMBL" id="AZST01000776">
    <property type="protein sequence ID" value="KEP47316.1"/>
    <property type="molecule type" value="Genomic_DNA"/>
</dbReference>
<sequence>MELADIENTIEYASRALAITPEDHPESPYWLARLGGSHAERFRHWDELEDNEKAIEYISRALDLTPNDHPKLPYWLSNLGVSHNDRFRRLGELGDINKSIEYMLIALTLTSDKHPQLPYLLHSLGLAYSDRSQRLAIVDLVDLETAIEYTSRALSLTPNGHPELRHQHSQLGKSYSDKYRRLGELADLEKAVECASRALALTPDGHPDISHQLSQLGKSHSDRYQRLGEPADLEKAAECASRALALTPDGHPDMPHQLSQLGKSYNDRYQRFGEPADLEKAVECASRALALTPDGHPDISHQHSQLGKSYSDKYRRLGELADLEKAVECASRALALTPDGHPSLPTQHFHLAKSRFLQFQHTNELSHSQESLHSFRSAARSQTGEPRDKFVYALHWANLASKQSSLNPIEAFQAAIDLLPQFIWIGATTNQRYMDLYRTEGLAIQAASVAIQLSDYPLALEWLEQARCVVWNQSIMLRSPLDQLQSSHPALATRLQTVVTQLRNASSQSPMPEQIVSERRRLAKEYDNLLNQVRTHSGFEDFLQPMKASDLIRAAQNGPIVVIICGEDRCNALLILPGKDNIQHLPLPNFTKEDTRRVNTGIQTSLRHTGLRGVRVLQELLYQDSFRSGLAAVWSGIVKPVLDFLGYTVLPHVTWCPTGVLSFLPLHAAGDYNEPHSRVFNYVISSYTPTLTALLATTPSMLNHDSRVLAIGQATTPGYSALPGTIKELACVKTHVENKAHYSQLIGDQAVIAAVLDAMEQHDWVHFACHAYQNINDPVKSGFFLHDDILDLAAINRRSFKNKGLAYLSASNTATGDEKLPDEAIHLAAGMLMAGYSSVIATMWSPGDEDAVLVADEVYSKLMKDGQVGNGEGGEALHYAIAVLREKVGEKEFERWMPYIHIGS</sequence>
<organism evidence="2 3">
    <name type="scientific">Rhizoctonia solani 123E</name>
    <dbReference type="NCBI Taxonomy" id="1423351"/>
    <lineage>
        <taxon>Eukaryota</taxon>
        <taxon>Fungi</taxon>
        <taxon>Dikarya</taxon>
        <taxon>Basidiomycota</taxon>
        <taxon>Agaricomycotina</taxon>
        <taxon>Agaricomycetes</taxon>
        <taxon>Cantharellales</taxon>
        <taxon>Ceratobasidiaceae</taxon>
        <taxon>Rhizoctonia</taxon>
    </lineage>
</organism>
<protein>
    <submittedName>
        <fullName evidence="2">Aromatic di-alanine and TPR containing protein</fullName>
    </submittedName>
</protein>
<dbReference type="AlphaFoldDB" id="A0A074RJS3"/>
<accession>A0A074RJS3</accession>